<protein>
    <recommendedName>
        <fullName evidence="6">Bactericidal permeability-increasing protein</fullName>
    </recommendedName>
</protein>
<feature type="compositionally biased region" description="Basic and acidic residues" evidence="1">
    <location>
        <begin position="189"/>
        <end position="215"/>
    </location>
</feature>
<feature type="compositionally biased region" description="Basic and acidic residues" evidence="1">
    <location>
        <begin position="239"/>
        <end position="257"/>
    </location>
</feature>
<dbReference type="RefSeq" id="XP_024672794.1">
    <property type="nucleotide sequence ID" value="XM_024815016.1"/>
</dbReference>
<dbReference type="InterPro" id="IPR045967">
    <property type="entry name" value="HAM1-like_N"/>
</dbReference>
<feature type="domain" description="HAM1-like C-terminal" evidence="2">
    <location>
        <begin position="623"/>
        <end position="786"/>
    </location>
</feature>
<reference evidence="4 5" key="1">
    <citation type="submission" date="2017-12" db="EMBL/GenBank/DDBJ databases">
        <authorList>
            <consortium name="DOE Joint Genome Institute"/>
            <person name="Haridas S."/>
            <person name="Kjaerbolling I."/>
            <person name="Vesth T.C."/>
            <person name="Frisvad J.C."/>
            <person name="Nybo J.L."/>
            <person name="Theobald S."/>
            <person name="Kuo A."/>
            <person name="Bowyer P."/>
            <person name="Matsuda Y."/>
            <person name="Mondo S."/>
            <person name="Lyhne E.K."/>
            <person name="Kogle M.E."/>
            <person name="Clum A."/>
            <person name="Lipzen A."/>
            <person name="Salamov A."/>
            <person name="Ngan C.Y."/>
            <person name="Daum C."/>
            <person name="Chiniquy J."/>
            <person name="Barry K."/>
            <person name="LaButti K."/>
            <person name="Simmons B.A."/>
            <person name="Magnuson J.K."/>
            <person name="Mortensen U.H."/>
            <person name="Larsen T.O."/>
            <person name="Grigoriev I.V."/>
            <person name="Baker S.E."/>
            <person name="Andersen M.R."/>
            <person name="Nordberg H.P."/>
            <person name="Cantor M.N."/>
            <person name="Hua S.X."/>
        </authorList>
    </citation>
    <scope>NUCLEOTIDE SEQUENCE [LARGE SCALE GENOMIC DNA]</scope>
    <source>
        <strain evidence="4 5">CBS 102.13</strain>
    </source>
</reference>
<feature type="region of interest" description="Disordered" evidence="1">
    <location>
        <begin position="773"/>
        <end position="827"/>
    </location>
</feature>
<dbReference type="Gene3D" id="3.15.10.10">
    <property type="entry name" value="Bactericidal permeability-increasing protein, domain 1"/>
    <property type="match status" value="1"/>
</dbReference>
<dbReference type="InterPro" id="IPR027842">
    <property type="entry name" value="HAM1-like_C"/>
</dbReference>
<feature type="region of interest" description="Disordered" evidence="1">
    <location>
        <begin position="165"/>
        <end position="282"/>
    </location>
</feature>
<sequence length="896" mass="99628">MPSRAVNRPVNPKLKEQDINSKLQLFGIYQGFKHGKLPSNKQCDIALNSALASKALSSPSKELSEEGQALVQDVRNVIEEAKKLLLSKNDGQLLQEFIWSANTMSKDDVDGRANVGVTKDGAKQDGQKGLEGLKTLGTLLVTNGQFRKLLNDAMIIARDIAGDVSQKAANRVRPSEDQLSQVDEPAEENTWHEAPDFNKHKDQMRSKFKRNKESQASEVADSGLNEATGGQDPSSTADVDGRAGAREGAENTKRKLSDNISESTKSRAREMSGKTKGYLQEKIPQERRDQTIWRLKRVVLEIQGHADYQQAIETILSLVEKYGSTSRHASKQGAGMVQGVRGNDKVQTMETNLRVLVERFANSTSLDDLFDSLETIYRDADKDAELKGWFKNMDHFIRKCLQEQGYIVEEDCNREWDQLADHGKYLLRERYRSHTDRVLDEVKFIGDQFTKDPQNRAFSDSMEKLFNDLGRDPQGNVAFKKHLLTDIGNVILPGLFENIRYVPVPRIEVMDQMADIVVENLVIESDNLMPNVVEFGSDNYFRWGRKKISSKRDNKIMISVSGIQADLRDVSYYIHKKEGFPAVTDMGVMDILLGGEGFGFKIAASTAHKADQQSFVKLDKVTVKIDHLDIKLRKSKHKVLFTLFRPMLHNVVRPALQKVLEEQVRNAFQRGDAFAREIQSEVKRTEAAALETAQEDPSQLPNIYSRYLDAFRTKMESKKQATQEGPKRDTKVQTVFTLHDSMFPDIQLPGGISTKATEYTELAKKGDRWESPIFSIGSAGESTDIPTPATPTRRGHRTADLGRTDGSASAGPQRATNGGITNGGTTNGSAKYATNGATNGFTNGATNGRGKAHEYQSRGFKDEVDQAFGSNGTTTTMPHDGPTIPGSKTAFNPQTA</sequence>
<feature type="domain" description="HAM1-like N-terminal" evidence="3">
    <location>
        <begin position="2"/>
        <end position="610"/>
    </location>
</feature>
<name>A0A2I2FDT2_ASPCN</name>
<dbReference type="Pfam" id="PF14613">
    <property type="entry name" value="HAM1_C"/>
    <property type="match status" value="1"/>
</dbReference>
<feature type="region of interest" description="Disordered" evidence="1">
    <location>
        <begin position="840"/>
        <end position="896"/>
    </location>
</feature>
<proteinExistence type="predicted"/>
<accession>A0A2I2FDT2</accession>
<evidence type="ECO:0000259" key="2">
    <source>
        <dbReference type="Pfam" id="PF14613"/>
    </source>
</evidence>
<dbReference type="PANTHER" id="PTHR31138:SF1">
    <property type="entry name" value="PDZ DOMAIN-CONTAINING PROTEIN"/>
    <property type="match status" value="1"/>
</dbReference>
<dbReference type="GeneID" id="36522176"/>
<dbReference type="PANTHER" id="PTHR31138">
    <property type="entry name" value="CHROMOSOME 19, WHOLE GENOME SHOTGUN SEQUENCE"/>
    <property type="match status" value="1"/>
</dbReference>
<evidence type="ECO:0008006" key="6">
    <source>
        <dbReference type="Google" id="ProtNLM"/>
    </source>
</evidence>
<dbReference type="EMBL" id="KZ559133">
    <property type="protein sequence ID" value="PLB38782.1"/>
    <property type="molecule type" value="Genomic_DNA"/>
</dbReference>
<organism evidence="4 5">
    <name type="scientific">Aspergillus candidus</name>
    <dbReference type="NCBI Taxonomy" id="41067"/>
    <lineage>
        <taxon>Eukaryota</taxon>
        <taxon>Fungi</taxon>
        <taxon>Dikarya</taxon>
        <taxon>Ascomycota</taxon>
        <taxon>Pezizomycotina</taxon>
        <taxon>Eurotiomycetes</taxon>
        <taxon>Eurotiomycetidae</taxon>
        <taxon>Eurotiales</taxon>
        <taxon>Aspergillaceae</taxon>
        <taxon>Aspergillus</taxon>
        <taxon>Aspergillus subgen. Circumdati</taxon>
    </lineage>
</organism>
<dbReference type="AlphaFoldDB" id="A0A2I2FDT2"/>
<dbReference type="OrthoDB" id="19394at2759"/>
<feature type="compositionally biased region" description="Polar residues" evidence="1">
    <location>
        <begin position="868"/>
        <end position="877"/>
    </location>
</feature>
<keyword evidence="5" id="KW-1185">Reference proteome</keyword>
<feature type="compositionally biased region" description="Basic and acidic residues" evidence="1">
    <location>
        <begin position="851"/>
        <end position="864"/>
    </location>
</feature>
<evidence type="ECO:0000259" key="3">
    <source>
        <dbReference type="Pfam" id="PF19343"/>
    </source>
</evidence>
<dbReference type="Proteomes" id="UP000234585">
    <property type="component" value="Unassembled WGS sequence"/>
</dbReference>
<evidence type="ECO:0000256" key="1">
    <source>
        <dbReference type="SAM" id="MobiDB-lite"/>
    </source>
</evidence>
<gene>
    <name evidence="4" type="ORF">BDW47DRAFT_116986</name>
</gene>
<evidence type="ECO:0000313" key="5">
    <source>
        <dbReference type="Proteomes" id="UP000234585"/>
    </source>
</evidence>
<dbReference type="STRING" id="41067.A0A2I2FDT2"/>
<feature type="compositionally biased region" description="Basic and acidic residues" evidence="1">
    <location>
        <begin position="264"/>
        <end position="273"/>
    </location>
</feature>
<evidence type="ECO:0000313" key="4">
    <source>
        <dbReference type="EMBL" id="PLB38782.1"/>
    </source>
</evidence>
<dbReference type="Pfam" id="PF19343">
    <property type="entry name" value="HAM1_N"/>
    <property type="match status" value="1"/>
</dbReference>